<dbReference type="GO" id="GO:0005764">
    <property type="term" value="C:lysosome"/>
    <property type="evidence" value="ECO:0007669"/>
    <property type="project" value="TreeGrafter"/>
</dbReference>
<evidence type="ECO:0000256" key="7">
    <source>
        <dbReference type="ARBA" id="ARBA00023180"/>
    </source>
</evidence>
<keyword evidence="6" id="KW-1015">Disulfide bond</keyword>
<sequence length="353" mass="40064">MAGWHITSCLALICLIGCRAESKPTPLVIWHGMGDTCCFFFSMGHIKKIIEERIPGIYVRSIMIGSNIIADEEHGYFGNVNDQVEEVCQKLANDTELQGGYHAMGFSQGGQFLRAVAERCPEPVMHNLITFGGQHHGIFGLPNCPPDDALCEEMRRLLNLGAYIKRAVAERCPNPTMKNLITLGGQHEGVFGLPSCPSSPSESRFCEYVRKILNHGSYISWIQDRLVQAQYWHDPLHEDDYRTKSIFLADINNEMVVNEDYRNNLKSLDNFVMVKFLKDSMVVPPESEWFGFYSPGQDQEILPLNQTQLYLEDRLGLREMDEAGKLHFIGVDGDHLNFSDEWLLEEIVDKFVA</sequence>
<comment type="caution">
    <text evidence="10">The sequence shown here is derived from an EMBL/GenBank/DDBJ whole genome shotgun (WGS) entry which is preliminary data.</text>
</comment>
<feature type="signal peptide" evidence="9">
    <location>
        <begin position="1"/>
        <end position="20"/>
    </location>
</feature>
<dbReference type="SUPFAM" id="SSF53474">
    <property type="entry name" value="alpha/beta-Hydrolases"/>
    <property type="match status" value="2"/>
</dbReference>
<dbReference type="GO" id="GO:0006898">
    <property type="term" value="P:receptor-mediated endocytosis"/>
    <property type="evidence" value="ECO:0007669"/>
    <property type="project" value="TreeGrafter"/>
</dbReference>
<protein>
    <recommendedName>
        <fullName evidence="3">Palmitoyl-protein thioesterase 1</fullName>
        <ecNumber evidence="2">3.1.2.22</ecNumber>
    </recommendedName>
    <alternativeName>
        <fullName evidence="8">Palmitoyl-protein hydrolase 1</fullName>
    </alternativeName>
</protein>
<evidence type="ECO:0000256" key="9">
    <source>
        <dbReference type="SAM" id="SignalP"/>
    </source>
</evidence>
<dbReference type="EMBL" id="JACEEZ010001042">
    <property type="protein sequence ID" value="KAG0729550.1"/>
    <property type="molecule type" value="Genomic_DNA"/>
</dbReference>
<dbReference type="PANTHER" id="PTHR11247">
    <property type="entry name" value="PALMITOYL-PROTEIN THIOESTERASE/DOLICHYLDIPHOSPHATASE 1"/>
    <property type="match status" value="1"/>
</dbReference>
<gene>
    <name evidence="10" type="primary">PPT1</name>
    <name evidence="10" type="ORF">GWK47_030078</name>
</gene>
<comment type="similarity">
    <text evidence="1">Belongs to the palmitoyl-protein thioesterase family.</text>
</comment>
<reference evidence="10" key="1">
    <citation type="submission" date="2020-07" db="EMBL/GenBank/DDBJ databases">
        <title>The High-quality genome of the commercially important snow crab, Chionoecetes opilio.</title>
        <authorList>
            <person name="Jeong J.-H."/>
            <person name="Ryu S."/>
        </authorList>
    </citation>
    <scope>NUCLEOTIDE SEQUENCE</scope>
    <source>
        <strain evidence="10">MADBK_172401_WGS</strain>
        <tissue evidence="10">Digestive gland</tissue>
    </source>
</reference>
<evidence type="ECO:0000256" key="5">
    <source>
        <dbReference type="ARBA" id="ARBA00022801"/>
    </source>
</evidence>
<evidence type="ECO:0000313" key="10">
    <source>
        <dbReference type="EMBL" id="KAG0729550.1"/>
    </source>
</evidence>
<name>A0A8J4YMF7_CHIOP</name>
<feature type="chain" id="PRO_5035235070" description="Palmitoyl-protein thioesterase 1" evidence="9">
    <location>
        <begin position="21"/>
        <end position="353"/>
    </location>
</feature>
<dbReference type="OrthoDB" id="10263094at2759"/>
<evidence type="ECO:0000256" key="8">
    <source>
        <dbReference type="ARBA" id="ARBA00031934"/>
    </source>
</evidence>
<evidence type="ECO:0000256" key="2">
    <source>
        <dbReference type="ARBA" id="ARBA00012423"/>
    </source>
</evidence>
<evidence type="ECO:0000256" key="4">
    <source>
        <dbReference type="ARBA" id="ARBA00022729"/>
    </source>
</evidence>
<organism evidence="10 11">
    <name type="scientific">Chionoecetes opilio</name>
    <name type="common">Atlantic snow crab</name>
    <name type="synonym">Cancer opilio</name>
    <dbReference type="NCBI Taxonomy" id="41210"/>
    <lineage>
        <taxon>Eukaryota</taxon>
        <taxon>Metazoa</taxon>
        <taxon>Ecdysozoa</taxon>
        <taxon>Arthropoda</taxon>
        <taxon>Crustacea</taxon>
        <taxon>Multicrustacea</taxon>
        <taxon>Malacostraca</taxon>
        <taxon>Eumalacostraca</taxon>
        <taxon>Eucarida</taxon>
        <taxon>Decapoda</taxon>
        <taxon>Pleocyemata</taxon>
        <taxon>Brachyura</taxon>
        <taxon>Eubrachyura</taxon>
        <taxon>Majoidea</taxon>
        <taxon>Majidae</taxon>
        <taxon>Chionoecetes</taxon>
    </lineage>
</organism>
<evidence type="ECO:0000256" key="6">
    <source>
        <dbReference type="ARBA" id="ARBA00023157"/>
    </source>
</evidence>
<dbReference type="AlphaFoldDB" id="A0A8J4YMF7"/>
<dbReference type="GO" id="GO:0008474">
    <property type="term" value="F:palmitoyl-(protein) hydrolase activity"/>
    <property type="evidence" value="ECO:0007669"/>
    <property type="project" value="UniProtKB-EC"/>
</dbReference>
<keyword evidence="7" id="KW-0325">Glycoprotein</keyword>
<evidence type="ECO:0000313" key="11">
    <source>
        <dbReference type="Proteomes" id="UP000770661"/>
    </source>
</evidence>
<evidence type="ECO:0000256" key="3">
    <source>
        <dbReference type="ARBA" id="ARBA00014212"/>
    </source>
</evidence>
<dbReference type="PRINTS" id="PR00414">
    <property type="entry name" value="PPTHIESTRASE"/>
</dbReference>
<dbReference type="PANTHER" id="PTHR11247:SF8">
    <property type="entry name" value="PALMITOYL-PROTEIN THIOESTERASE 1"/>
    <property type="match status" value="1"/>
</dbReference>
<evidence type="ECO:0000256" key="1">
    <source>
        <dbReference type="ARBA" id="ARBA00010758"/>
    </source>
</evidence>
<keyword evidence="4 9" id="KW-0732">Signal</keyword>
<dbReference type="Proteomes" id="UP000770661">
    <property type="component" value="Unassembled WGS sequence"/>
</dbReference>
<keyword evidence="11" id="KW-1185">Reference proteome</keyword>
<dbReference type="Pfam" id="PF02089">
    <property type="entry name" value="Palm_thioest"/>
    <property type="match status" value="2"/>
</dbReference>
<keyword evidence="5" id="KW-0378">Hydrolase</keyword>
<accession>A0A8J4YMF7</accession>
<dbReference type="EC" id="3.1.2.22" evidence="2"/>
<dbReference type="InterPro" id="IPR002472">
    <property type="entry name" value="Palm_thioest"/>
</dbReference>
<dbReference type="Gene3D" id="3.40.50.1820">
    <property type="entry name" value="alpha/beta hydrolase"/>
    <property type="match status" value="2"/>
</dbReference>
<dbReference type="InterPro" id="IPR029058">
    <property type="entry name" value="AB_hydrolase_fold"/>
</dbReference>
<proteinExistence type="inferred from homology"/>